<keyword evidence="1" id="KW-0732">Signal</keyword>
<name>A0A0S4LKK7_9BACT</name>
<dbReference type="STRING" id="1742973.COMA2_30287"/>
<dbReference type="EMBL" id="CZPZ01000023">
    <property type="protein sequence ID" value="CUS37465.1"/>
    <property type="molecule type" value="Genomic_DNA"/>
</dbReference>
<organism evidence="2 3">
    <name type="scientific">Candidatus Nitrospira nitrificans</name>
    <dbReference type="NCBI Taxonomy" id="1742973"/>
    <lineage>
        <taxon>Bacteria</taxon>
        <taxon>Pseudomonadati</taxon>
        <taxon>Nitrospirota</taxon>
        <taxon>Nitrospiria</taxon>
        <taxon>Nitrospirales</taxon>
        <taxon>Nitrospiraceae</taxon>
        <taxon>Nitrospira</taxon>
    </lineage>
</organism>
<reference evidence="3" key="1">
    <citation type="submission" date="2015-10" db="EMBL/GenBank/DDBJ databases">
        <authorList>
            <person name="Luecker S."/>
            <person name="Luecker S."/>
        </authorList>
    </citation>
    <scope>NUCLEOTIDE SEQUENCE [LARGE SCALE GENOMIC DNA]</scope>
</reference>
<proteinExistence type="predicted"/>
<accession>A0A0S4LKK7</accession>
<evidence type="ECO:0008006" key="4">
    <source>
        <dbReference type="Google" id="ProtNLM"/>
    </source>
</evidence>
<evidence type="ECO:0000256" key="1">
    <source>
        <dbReference type="SAM" id="SignalP"/>
    </source>
</evidence>
<dbReference type="RefSeq" id="WP_090899216.1">
    <property type="nucleotide sequence ID" value="NZ_CZPZ01000023.1"/>
</dbReference>
<gene>
    <name evidence="2" type="ORF">COMA2_30287</name>
</gene>
<feature type="signal peptide" evidence="1">
    <location>
        <begin position="1"/>
        <end position="27"/>
    </location>
</feature>
<keyword evidence="3" id="KW-1185">Reference proteome</keyword>
<evidence type="ECO:0000313" key="3">
    <source>
        <dbReference type="Proteomes" id="UP000198736"/>
    </source>
</evidence>
<protein>
    <recommendedName>
        <fullName evidence="4">DUF5666 domain-containing protein</fullName>
    </recommendedName>
</protein>
<sequence length="118" mass="13013">MSLQTKALGGVVLTVLISLGLSTNAFSSADRTVYDKPDVQPGKIIKGKVMRIDEQSAQSWNVSVKDQETGETVVIHIDKTTTRKDIMLPPSLGDNVIAKYHRQNNHATSFLTDQTMNR</sequence>
<dbReference type="Proteomes" id="UP000198736">
    <property type="component" value="Unassembled WGS sequence"/>
</dbReference>
<dbReference type="AlphaFoldDB" id="A0A0S4LKK7"/>
<evidence type="ECO:0000313" key="2">
    <source>
        <dbReference type="EMBL" id="CUS37465.1"/>
    </source>
</evidence>
<feature type="chain" id="PRO_5006624058" description="DUF5666 domain-containing protein" evidence="1">
    <location>
        <begin position="28"/>
        <end position="118"/>
    </location>
</feature>